<dbReference type="Pfam" id="PF14631">
    <property type="entry name" value="FancD2"/>
    <property type="match status" value="2"/>
</dbReference>
<name>A0A1Y2ACM8_9FUNG</name>
<evidence type="ECO:0000256" key="6">
    <source>
        <dbReference type="SAM" id="MobiDB-lite"/>
    </source>
</evidence>
<dbReference type="EMBL" id="MCOG01000294">
    <property type="protein sequence ID" value="ORY20298.1"/>
    <property type="molecule type" value="Genomic_DNA"/>
</dbReference>
<evidence type="ECO:0000256" key="4">
    <source>
        <dbReference type="ARBA" id="ARBA00023242"/>
    </source>
</evidence>
<feature type="compositionally biased region" description="Low complexity" evidence="6">
    <location>
        <begin position="1397"/>
        <end position="1418"/>
    </location>
</feature>
<evidence type="ECO:0000256" key="3">
    <source>
        <dbReference type="ARBA" id="ARBA00022843"/>
    </source>
</evidence>
<feature type="compositionally biased region" description="Acidic residues" evidence="6">
    <location>
        <begin position="1386"/>
        <end position="1396"/>
    </location>
</feature>
<keyword evidence="3" id="KW-0832">Ubl conjugation</keyword>
<feature type="compositionally biased region" description="Basic and acidic residues" evidence="6">
    <location>
        <begin position="1426"/>
        <end position="1436"/>
    </location>
</feature>
<feature type="compositionally biased region" description="Basic and acidic residues" evidence="6">
    <location>
        <begin position="1375"/>
        <end position="1385"/>
    </location>
</feature>
<accession>A0A1Y2ACM8</accession>
<feature type="compositionally biased region" description="Basic residues" evidence="6">
    <location>
        <begin position="1362"/>
        <end position="1374"/>
    </location>
</feature>
<protein>
    <recommendedName>
        <fullName evidence="9">Fanconi anemia group D2 protein</fullName>
    </recommendedName>
</protein>
<dbReference type="InterPro" id="IPR016024">
    <property type="entry name" value="ARM-type_fold"/>
</dbReference>
<comment type="caution">
    <text evidence="7">The sequence shown here is derived from an EMBL/GenBank/DDBJ whole genome shotgun (WGS) entry which is preliminary data.</text>
</comment>
<dbReference type="GO" id="GO:0070182">
    <property type="term" value="F:DNA polymerase binding"/>
    <property type="evidence" value="ECO:0007669"/>
    <property type="project" value="TreeGrafter"/>
</dbReference>
<dbReference type="InterPro" id="IPR029448">
    <property type="entry name" value="FANCD2"/>
</dbReference>
<evidence type="ECO:0000256" key="5">
    <source>
        <dbReference type="ARBA" id="ARBA00093456"/>
    </source>
</evidence>
<dbReference type="Proteomes" id="UP000193920">
    <property type="component" value="Unassembled WGS sequence"/>
</dbReference>
<dbReference type="PANTHER" id="PTHR32086">
    <property type="entry name" value="FANCONI ANEMIA GROUP D2 PROTEIN"/>
    <property type="match status" value="1"/>
</dbReference>
<keyword evidence="4" id="KW-0539">Nucleus</keyword>
<dbReference type="STRING" id="1754190.A0A1Y2ACM8"/>
<feature type="compositionally biased region" description="Basic and acidic residues" evidence="6">
    <location>
        <begin position="1452"/>
        <end position="1461"/>
    </location>
</feature>
<feature type="region of interest" description="Disordered" evidence="6">
    <location>
        <begin position="1610"/>
        <end position="1688"/>
    </location>
</feature>
<evidence type="ECO:0000313" key="8">
    <source>
        <dbReference type="Proteomes" id="UP000193920"/>
    </source>
</evidence>
<keyword evidence="8" id="KW-1185">Reference proteome</keyword>
<feature type="compositionally biased region" description="Basic residues" evidence="6">
    <location>
        <begin position="1668"/>
        <end position="1688"/>
    </location>
</feature>
<dbReference type="GO" id="GO:0000793">
    <property type="term" value="C:condensed chromosome"/>
    <property type="evidence" value="ECO:0007669"/>
    <property type="project" value="TreeGrafter"/>
</dbReference>
<organism evidence="7 8">
    <name type="scientific">Neocallimastix californiae</name>
    <dbReference type="NCBI Taxonomy" id="1754190"/>
    <lineage>
        <taxon>Eukaryota</taxon>
        <taxon>Fungi</taxon>
        <taxon>Fungi incertae sedis</taxon>
        <taxon>Chytridiomycota</taxon>
        <taxon>Chytridiomycota incertae sedis</taxon>
        <taxon>Neocallimastigomycetes</taxon>
        <taxon>Neocallimastigales</taxon>
        <taxon>Neocallimastigaceae</taxon>
        <taxon>Neocallimastix</taxon>
    </lineage>
</organism>
<comment type="similarity">
    <text evidence="5">Belongs to the Fanconi anemia protein FANCD2 family.</text>
</comment>
<feature type="region of interest" description="Disordered" evidence="6">
    <location>
        <begin position="1350"/>
        <end position="1555"/>
    </location>
</feature>
<feature type="compositionally biased region" description="Low complexity" evidence="6">
    <location>
        <begin position="1478"/>
        <end position="1493"/>
    </location>
</feature>
<evidence type="ECO:0000256" key="1">
    <source>
        <dbReference type="ARBA" id="ARBA00004123"/>
    </source>
</evidence>
<evidence type="ECO:0008006" key="9">
    <source>
        <dbReference type="Google" id="ProtNLM"/>
    </source>
</evidence>
<feature type="non-terminal residue" evidence="7">
    <location>
        <position position="1688"/>
    </location>
</feature>
<dbReference type="GO" id="GO:0007129">
    <property type="term" value="P:homologous chromosome pairing at meiosis"/>
    <property type="evidence" value="ECO:0007669"/>
    <property type="project" value="TreeGrafter"/>
</dbReference>
<dbReference type="PANTHER" id="PTHR32086:SF0">
    <property type="entry name" value="FANCONI ANEMIA GROUP D2 PROTEIN"/>
    <property type="match status" value="1"/>
</dbReference>
<feature type="compositionally biased region" description="Acidic residues" evidence="6">
    <location>
        <begin position="1623"/>
        <end position="1664"/>
    </location>
</feature>
<keyword evidence="2" id="KW-1017">Isopeptide bond</keyword>
<evidence type="ECO:0000256" key="2">
    <source>
        <dbReference type="ARBA" id="ARBA00022499"/>
    </source>
</evidence>
<sequence length="1688" mass="196021">MKGYENNIFYKLINKAGISFKDNGERIVFDSNLTFFRHEFKKVLYSNPSYPQPLLNTICENFSEFIQDPVLFKACLIPYSKNDSKENLQHDFGLMNESLIKSFLGIDELQSPIIKILLEKLVDYTSEEDIIKSDLNDNIPKLIMNQLRWMDNIVDPDELNESLFEMISITPIHIQKEIIEAIPDIVIDSQHNDIVRKLKDIMENDTDLVVPILDTLSNLKFSESLMDELKNTVIKHLENCELEKIPILIRFLLQSIEDNDKARFIITKIRSKLKFNIISSLLKVEDIKNDDNNNISKSFGKLLFECFKNELRSKKNLCEEWLKLINELNKKEDFKSLDIDILFIIHSMNINYKKRVETIFKKKIKEDLLTPELIKDSIVLHKSGIIDYYSSIITISEIILNDSNPNSYQLAISIYYNSFASFDTYYRQEIIGSLVTHIGTGLSVSVERSLKILKKIVNSYPTEVIQFIVFIKNILDYLDNLNINQIRILFDILSTLAVKSKDTENLNNSSESSLFTDLNIIIRKQLSNPTYRYKIMGIIMGLSLICKLSSNDNSKNDENQIKNNIKLSCGLLRMIEIQCRKSLPCLQYIYDELSYLISNNFICNTLEEWIQENFACNFQNIFLLDVEDLNRVVSKEFYYDKEIFDDVDDTTDKGKQPVTNSIKFESWNNLDGEESTIVLKILPILLNTTNSHIASESKDIIICMCSMFRLLQACEKSLNNNNLDSIDALLGCGVLLFEESKNDYSPELKYQLCNSLFYSINWYRELLNAFCDQEDNEMKEKCIIRLKNIIDMENKLNDMLGSMNNIKFNPIGLYETVLINEINNNNESFYLDEEKFHYHVKKGLNSIEDLKPFMREIDISIFEILKYDLLYIEKDNVSEKQKIINYSIFKYLLNDLNDKIKQKIELNKDSNISNNKKSNKEYSNTNSLIKRISLNKFLSAISQIIPYLCKYLEDLLKLIEDTKDSKNDSSEQESLCNECFYIIIENLNYIFSSKAFIDEKYVNIKKSIFLGILKLTGDNDPNDEFQTITKIFKYFVNFKNKIESPQIYGIYIKLLDSILALIPSNIDQTKLQQLNNVLIDIIKSVLKKKITIKSSEKNEYIIYLLQLCIKKSNNPVDIMRYYCIDILPKFIKAILNSDSEVPDELLNNPLLNTETFNTYYRIMLIELNNILQNGLFIRPSVSHTLNQLIDIVDCFSHLTRIVKMYDKRTVLKNLLKQGKLFLDTFVKKAMPLLNDNFKQYYDDVVDILKVLQQSTRVFQSICNDSKIMKDLVLTTHVPQAKKILESLIFEVKIMLSNNECIGAFWIGNLRHRNIAGKFVSSQFVQEHNEVKVNIDDIDAVLNNDESIDGLLGLNNDTTTKKESKKKKNKNKHNKNKNEKPKSKEIVEDEDSDEVELENNNSNSNNNNINNNNNNNSNDNDADDKDIEIKKDIKHNGSDVNDNNGNDDDDDNETIKKIKSEQNEVTITSSQSNINNTYNKNSKSQSKSNSSISQHTSPKSDKSNLNSGEIINGRSLDMEVSPISPIKPIQNKKKRKRIIDDDDDDDNDNGNNNVNNNIVISDDIIDIDLDETVINKINTSVNQNNKVRKNKLKKNSKVIENDNDEIDKTKKTKRKNKTKNFIEINEEEDEGENEEDENDIDNEKKEEEEEEKEEEEEEKEEEEEEINIKKPKRKRRKKTSEKKSSKSKH</sequence>
<gene>
    <name evidence="7" type="ORF">LY90DRAFT_676851</name>
</gene>
<feature type="compositionally biased region" description="Polar residues" evidence="6">
    <location>
        <begin position="1462"/>
        <end position="1477"/>
    </location>
</feature>
<comment type="subcellular location">
    <subcellularLocation>
        <location evidence="1">Nucleus</location>
    </subcellularLocation>
</comment>
<proteinExistence type="inferred from homology"/>
<dbReference type="GO" id="GO:1990918">
    <property type="term" value="P:double-strand break repair involved in meiotic recombination"/>
    <property type="evidence" value="ECO:0007669"/>
    <property type="project" value="TreeGrafter"/>
</dbReference>
<evidence type="ECO:0000313" key="7">
    <source>
        <dbReference type="EMBL" id="ORY20298.1"/>
    </source>
</evidence>
<dbReference type="GO" id="GO:0031573">
    <property type="term" value="P:mitotic intra-S DNA damage checkpoint signaling"/>
    <property type="evidence" value="ECO:0007669"/>
    <property type="project" value="TreeGrafter"/>
</dbReference>
<dbReference type="GO" id="GO:0036297">
    <property type="term" value="P:interstrand cross-link repair"/>
    <property type="evidence" value="ECO:0007669"/>
    <property type="project" value="TreeGrafter"/>
</dbReference>
<reference evidence="7 8" key="1">
    <citation type="submission" date="2016-08" db="EMBL/GenBank/DDBJ databases">
        <title>A Parts List for Fungal Cellulosomes Revealed by Comparative Genomics.</title>
        <authorList>
            <consortium name="DOE Joint Genome Institute"/>
            <person name="Haitjema C.H."/>
            <person name="Gilmore S.P."/>
            <person name="Henske J.K."/>
            <person name="Solomon K.V."/>
            <person name="De Groot R."/>
            <person name="Kuo A."/>
            <person name="Mondo S.J."/>
            <person name="Salamov A.A."/>
            <person name="Labutti K."/>
            <person name="Zhao Z."/>
            <person name="Chiniquy J."/>
            <person name="Barry K."/>
            <person name="Brewer H.M."/>
            <person name="Purvine S.O."/>
            <person name="Wright A.T."/>
            <person name="Boxma B."/>
            <person name="Van Alen T."/>
            <person name="Hackstein J.H."/>
            <person name="Baker S.E."/>
            <person name="Grigoriev I.V."/>
            <person name="O'Malley M.A."/>
        </authorList>
    </citation>
    <scope>NUCLEOTIDE SEQUENCE [LARGE SCALE GENOMIC DNA]</scope>
    <source>
        <strain evidence="7 8">G1</strain>
    </source>
</reference>
<dbReference type="GO" id="GO:0005634">
    <property type="term" value="C:nucleus"/>
    <property type="evidence" value="ECO:0007669"/>
    <property type="project" value="UniProtKB-SubCell"/>
</dbReference>
<dbReference type="SUPFAM" id="SSF48371">
    <property type="entry name" value="ARM repeat"/>
    <property type="match status" value="1"/>
</dbReference>
<dbReference type="OrthoDB" id="2142250at2759"/>